<feature type="compositionally biased region" description="Pro residues" evidence="1">
    <location>
        <begin position="22"/>
        <end position="32"/>
    </location>
</feature>
<gene>
    <name evidence="2" type="ORF">MERR_LOCUS20022</name>
</gene>
<dbReference type="EMBL" id="CACVBM020001128">
    <property type="protein sequence ID" value="CAA7032787.1"/>
    <property type="molecule type" value="Genomic_DNA"/>
</dbReference>
<dbReference type="Proteomes" id="UP000467841">
    <property type="component" value="Unassembled WGS sequence"/>
</dbReference>
<name>A0A6D2IUD8_9BRAS</name>
<evidence type="ECO:0000313" key="2">
    <source>
        <dbReference type="EMBL" id="CAA7032787.1"/>
    </source>
</evidence>
<dbReference type="PANTHER" id="PTHR35094:SF7">
    <property type="entry name" value="LEUCINE-RICH REPEAT EXTENSIN-LIKE PROTEIN 2"/>
    <property type="match status" value="1"/>
</dbReference>
<reference evidence="2" key="1">
    <citation type="submission" date="2020-01" db="EMBL/GenBank/DDBJ databases">
        <authorList>
            <person name="Mishra B."/>
        </authorList>
    </citation>
    <scope>NUCLEOTIDE SEQUENCE [LARGE SCALE GENOMIC DNA]</scope>
</reference>
<sequence>MEHSKITTLPPVQDSCVNSCAQPPPLPPPSPRKPLYCSRSSSPPPPAKFMYDTGVPGELYRTEPIDQWGYYSSANRISVKYLVVMIIIVGLELL</sequence>
<evidence type="ECO:0000256" key="1">
    <source>
        <dbReference type="SAM" id="MobiDB-lite"/>
    </source>
</evidence>
<proteinExistence type="predicted"/>
<organism evidence="2 3">
    <name type="scientific">Microthlaspi erraticum</name>
    <dbReference type="NCBI Taxonomy" id="1685480"/>
    <lineage>
        <taxon>Eukaryota</taxon>
        <taxon>Viridiplantae</taxon>
        <taxon>Streptophyta</taxon>
        <taxon>Embryophyta</taxon>
        <taxon>Tracheophyta</taxon>
        <taxon>Spermatophyta</taxon>
        <taxon>Magnoliopsida</taxon>
        <taxon>eudicotyledons</taxon>
        <taxon>Gunneridae</taxon>
        <taxon>Pentapetalae</taxon>
        <taxon>rosids</taxon>
        <taxon>malvids</taxon>
        <taxon>Brassicales</taxon>
        <taxon>Brassicaceae</taxon>
        <taxon>Coluteocarpeae</taxon>
        <taxon>Microthlaspi</taxon>
    </lineage>
</organism>
<dbReference type="OrthoDB" id="1302077at2759"/>
<keyword evidence="3" id="KW-1185">Reference proteome</keyword>
<comment type="caution">
    <text evidence="2">The sequence shown here is derived from an EMBL/GenBank/DDBJ whole genome shotgun (WGS) entry which is preliminary data.</text>
</comment>
<dbReference type="PANTHER" id="PTHR35094">
    <property type="entry name" value="LEUCINE-RICH REPEAT EXTENSIN-LIKE PROTEIN 2"/>
    <property type="match status" value="1"/>
</dbReference>
<feature type="region of interest" description="Disordered" evidence="1">
    <location>
        <begin position="20"/>
        <end position="45"/>
    </location>
</feature>
<dbReference type="AlphaFoldDB" id="A0A6D2IUD8"/>
<evidence type="ECO:0000313" key="3">
    <source>
        <dbReference type="Proteomes" id="UP000467841"/>
    </source>
</evidence>
<accession>A0A6D2IUD8</accession>
<protein>
    <submittedName>
        <fullName evidence="2">Uncharacterized protein</fullName>
    </submittedName>
</protein>